<name>A0A941EV46_9ACTN</name>
<evidence type="ECO:0000313" key="1">
    <source>
        <dbReference type="EMBL" id="MBR7838712.1"/>
    </source>
</evidence>
<dbReference type="SUPFAM" id="SSF52317">
    <property type="entry name" value="Class I glutamine amidotransferase-like"/>
    <property type="match status" value="1"/>
</dbReference>
<feature type="non-terminal residue" evidence="1">
    <location>
        <position position="173"/>
    </location>
</feature>
<dbReference type="GO" id="GO:0005829">
    <property type="term" value="C:cytosol"/>
    <property type="evidence" value="ECO:0007669"/>
    <property type="project" value="TreeGrafter"/>
</dbReference>
<reference evidence="1" key="1">
    <citation type="submission" date="2021-04" db="EMBL/GenBank/DDBJ databases">
        <title>Genome based classification of Actinospica acidithermotolerans sp. nov., an actinobacterium isolated from an Indonesian hot spring.</title>
        <authorList>
            <person name="Kusuma A.B."/>
            <person name="Putra K.E."/>
            <person name="Nafisah S."/>
            <person name="Loh J."/>
            <person name="Nouioui I."/>
            <person name="Goodfellow M."/>
        </authorList>
    </citation>
    <scope>NUCLEOTIDE SEQUENCE</scope>
    <source>
        <strain evidence="1">CSCA 57</strain>
    </source>
</reference>
<dbReference type="Pfam" id="PF07722">
    <property type="entry name" value="Peptidase_C26"/>
    <property type="match status" value="1"/>
</dbReference>
<keyword evidence="2" id="KW-1185">Reference proteome</keyword>
<dbReference type="GO" id="GO:0033969">
    <property type="term" value="F:gamma-glutamyl-gamma-aminobutyrate hydrolase activity"/>
    <property type="evidence" value="ECO:0007669"/>
    <property type="project" value="TreeGrafter"/>
</dbReference>
<dbReference type="InterPro" id="IPR029062">
    <property type="entry name" value="Class_I_gatase-like"/>
</dbReference>
<dbReference type="GO" id="GO:0006598">
    <property type="term" value="P:polyamine catabolic process"/>
    <property type="evidence" value="ECO:0007669"/>
    <property type="project" value="TreeGrafter"/>
</dbReference>
<sequence length="173" mass="18004">MPEPRPIVVIPARFSDSASALRYRAEVAARALVEAVFRAGGEPLLLHPHAPGGVADPDDVRARLAVADAVLLPGGGDLDPSWSGQRPDPTGYDIDLEQDAFDLALTRAVLETDLPLFAICRGLQVLNVALGGDLTQDMASAKGEHRHRVHPVEVAPGSVLGRTAAAGAAGAVE</sequence>
<protein>
    <submittedName>
        <fullName evidence="1">Gamma-glutamyl-gamma-aminobutyrate hydrolase family protein</fullName>
    </submittedName>
</protein>
<dbReference type="InterPro" id="IPR011697">
    <property type="entry name" value="Peptidase_C26"/>
</dbReference>
<dbReference type="PROSITE" id="PS51273">
    <property type="entry name" value="GATASE_TYPE_1"/>
    <property type="match status" value="1"/>
</dbReference>
<dbReference type="AlphaFoldDB" id="A0A941EV46"/>
<dbReference type="EMBL" id="JAGSOG010000320">
    <property type="protein sequence ID" value="MBR7838712.1"/>
    <property type="molecule type" value="Genomic_DNA"/>
</dbReference>
<gene>
    <name evidence="1" type="ORF">KDL01_35920</name>
</gene>
<dbReference type="Proteomes" id="UP000675781">
    <property type="component" value="Unassembled WGS sequence"/>
</dbReference>
<dbReference type="PANTHER" id="PTHR43235:SF1">
    <property type="entry name" value="GLUTAMINE AMIDOTRANSFERASE PB2B2.05-RELATED"/>
    <property type="match status" value="1"/>
</dbReference>
<dbReference type="RefSeq" id="WP_212533162.1">
    <property type="nucleotide sequence ID" value="NZ_JAGSOG010000320.1"/>
</dbReference>
<evidence type="ECO:0000313" key="2">
    <source>
        <dbReference type="Proteomes" id="UP000675781"/>
    </source>
</evidence>
<organism evidence="1 2">
    <name type="scientific">Actinospica durhamensis</name>
    <dbReference type="NCBI Taxonomy" id="1508375"/>
    <lineage>
        <taxon>Bacteria</taxon>
        <taxon>Bacillati</taxon>
        <taxon>Actinomycetota</taxon>
        <taxon>Actinomycetes</taxon>
        <taxon>Catenulisporales</taxon>
        <taxon>Actinospicaceae</taxon>
        <taxon>Actinospica</taxon>
    </lineage>
</organism>
<accession>A0A941EV46</accession>
<keyword evidence="1" id="KW-0378">Hydrolase</keyword>
<comment type="caution">
    <text evidence="1">The sequence shown here is derived from an EMBL/GenBank/DDBJ whole genome shotgun (WGS) entry which is preliminary data.</text>
</comment>
<dbReference type="InterPro" id="IPR044668">
    <property type="entry name" value="PuuD-like"/>
</dbReference>
<dbReference type="PANTHER" id="PTHR43235">
    <property type="entry name" value="GLUTAMINE AMIDOTRANSFERASE PB2B2.05-RELATED"/>
    <property type="match status" value="1"/>
</dbReference>
<proteinExistence type="predicted"/>
<dbReference type="Gene3D" id="3.40.50.880">
    <property type="match status" value="1"/>
</dbReference>